<gene>
    <name evidence="2" type="primary">LOC112467247</name>
</gene>
<dbReference type="Proteomes" id="UP000504618">
    <property type="component" value="Unplaced"/>
</dbReference>
<dbReference type="AlphaFoldDB" id="A0A6J1RA20"/>
<reference evidence="2" key="1">
    <citation type="submission" date="2025-08" db="UniProtKB">
        <authorList>
            <consortium name="RefSeq"/>
        </authorList>
    </citation>
    <scope>IDENTIFICATION</scope>
    <source>
        <tissue evidence="2">Whole body</tissue>
    </source>
</reference>
<dbReference type="OrthoDB" id="203862at2759"/>
<organism evidence="1 2">
    <name type="scientific">Temnothorax curvispinosus</name>
    <dbReference type="NCBI Taxonomy" id="300111"/>
    <lineage>
        <taxon>Eukaryota</taxon>
        <taxon>Metazoa</taxon>
        <taxon>Ecdysozoa</taxon>
        <taxon>Arthropoda</taxon>
        <taxon>Hexapoda</taxon>
        <taxon>Insecta</taxon>
        <taxon>Pterygota</taxon>
        <taxon>Neoptera</taxon>
        <taxon>Endopterygota</taxon>
        <taxon>Hymenoptera</taxon>
        <taxon>Apocrita</taxon>
        <taxon>Aculeata</taxon>
        <taxon>Formicoidea</taxon>
        <taxon>Formicidae</taxon>
        <taxon>Myrmicinae</taxon>
        <taxon>Temnothorax</taxon>
    </lineage>
</organism>
<dbReference type="RefSeq" id="XP_024891547.1">
    <property type="nucleotide sequence ID" value="XM_025035779.1"/>
</dbReference>
<accession>A0A6J1RA20</accession>
<proteinExistence type="predicted"/>
<keyword evidence="1" id="KW-1185">Reference proteome</keyword>
<sequence length="86" mass="9745">MSFGYCIATLLEFAGIHYFTKVGSGEIPLDDEEWEEWKGIASEEFEDTFRTMISCSPQAVHPEIIDTNTRKRGSLMSALYSVSLIF</sequence>
<name>A0A6J1RA20_9HYME</name>
<dbReference type="GeneID" id="112467247"/>
<evidence type="ECO:0000313" key="1">
    <source>
        <dbReference type="Proteomes" id="UP000504618"/>
    </source>
</evidence>
<evidence type="ECO:0000313" key="2">
    <source>
        <dbReference type="RefSeq" id="XP_024891547.1"/>
    </source>
</evidence>
<protein>
    <submittedName>
        <fullName evidence="2">Gamma-aminobutyric acid receptor alpha-like</fullName>
    </submittedName>
</protein>